<evidence type="ECO:0000313" key="2">
    <source>
        <dbReference type="EMBL" id="MPN45273.1"/>
    </source>
</evidence>
<keyword evidence="2" id="KW-0378">Hydrolase</keyword>
<dbReference type="EMBL" id="VSSQ01105030">
    <property type="protein sequence ID" value="MPN45273.1"/>
    <property type="molecule type" value="Genomic_DNA"/>
</dbReference>
<dbReference type="InterPro" id="IPR020579">
    <property type="entry name" value="Exonuc_VII_lsu_C"/>
</dbReference>
<dbReference type="PANTHER" id="PTHR30008">
    <property type="entry name" value="EXODEOXYRIBONUCLEASE 7 LARGE SUBUNIT"/>
    <property type="match status" value="1"/>
</dbReference>
<dbReference type="GO" id="GO:0006308">
    <property type="term" value="P:DNA catabolic process"/>
    <property type="evidence" value="ECO:0007669"/>
    <property type="project" value="InterPro"/>
</dbReference>
<proteinExistence type="predicted"/>
<evidence type="ECO:0000259" key="1">
    <source>
        <dbReference type="Pfam" id="PF02601"/>
    </source>
</evidence>
<gene>
    <name evidence="2" type="primary">xseA_47</name>
    <name evidence="2" type="ORF">SDC9_192840</name>
</gene>
<reference evidence="2" key="1">
    <citation type="submission" date="2019-08" db="EMBL/GenBank/DDBJ databases">
        <authorList>
            <person name="Kucharzyk K."/>
            <person name="Murdoch R.W."/>
            <person name="Higgins S."/>
            <person name="Loffler F."/>
        </authorList>
    </citation>
    <scope>NUCLEOTIDE SEQUENCE</scope>
</reference>
<dbReference type="GO" id="GO:0009318">
    <property type="term" value="C:exodeoxyribonuclease VII complex"/>
    <property type="evidence" value="ECO:0007669"/>
    <property type="project" value="InterPro"/>
</dbReference>
<dbReference type="Pfam" id="PF02601">
    <property type="entry name" value="Exonuc_VII_L"/>
    <property type="match status" value="1"/>
</dbReference>
<dbReference type="InterPro" id="IPR003753">
    <property type="entry name" value="Exonuc_VII_L"/>
</dbReference>
<organism evidence="2">
    <name type="scientific">bioreactor metagenome</name>
    <dbReference type="NCBI Taxonomy" id="1076179"/>
    <lineage>
        <taxon>unclassified sequences</taxon>
        <taxon>metagenomes</taxon>
        <taxon>ecological metagenomes</taxon>
    </lineage>
</organism>
<protein>
    <submittedName>
        <fullName evidence="2">Exodeoxyribonuclease 7 large subunit</fullName>
        <ecNumber evidence="2">3.1.11.6</ecNumber>
    </submittedName>
</protein>
<accession>A0A645ICW6</accession>
<feature type="domain" description="Exonuclease VII large subunit C-terminal" evidence="1">
    <location>
        <begin position="7"/>
        <end position="115"/>
    </location>
</feature>
<dbReference type="PANTHER" id="PTHR30008:SF0">
    <property type="entry name" value="EXODEOXYRIBONUCLEASE 7 LARGE SUBUNIT"/>
    <property type="match status" value="1"/>
</dbReference>
<dbReference type="AlphaFoldDB" id="A0A645ICW6"/>
<comment type="caution">
    <text evidence="2">The sequence shown here is derived from an EMBL/GenBank/DDBJ whole genome shotgun (WGS) entry which is preliminary data.</text>
</comment>
<dbReference type="EC" id="3.1.11.6" evidence="2"/>
<name>A0A645ICW6_9ZZZZ</name>
<sequence length="124" mass="13547">MNAHINKRAAKISSDLTDSKRRLLFSITRGVYIPASEFLNNARSSLSSNITYKLSEAEAKLSSAAGTLNNLSPLSVMSRGFTVCRDAEGNMIKDASSLSEKQRVGIFFRDGKAEAEVISICREN</sequence>
<dbReference type="GO" id="GO:0008855">
    <property type="term" value="F:exodeoxyribonuclease VII activity"/>
    <property type="evidence" value="ECO:0007669"/>
    <property type="project" value="UniProtKB-EC"/>
</dbReference>